<gene>
    <name evidence="2" type="ORF">BpHYR1_019036</name>
</gene>
<dbReference type="Proteomes" id="UP000276133">
    <property type="component" value="Unassembled WGS sequence"/>
</dbReference>
<dbReference type="EMBL" id="REGN01009728">
    <property type="protein sequence ID" value="RNA00475.1"/>
    <property type="molecule type" value="Genomic_DNA"/>
</dbReference>
<keyword evidence="3" id="KW-1185">Reference proteome</keyword>
<sequence>MVELVGVFRNAKKQRGKSFFFSTHSIENKREYFMILTLLLFSNQALTLLFYSSFYYKRYALKAFNTNTEFFAIWTCLNLLFECSAVKMKRELNVQYN</sequence>
<keyword evidence="1" id="KW-0812">Transmembrane</keyword>
<reference evidence="2 3" key="1">
    <citation type="journal article" date="2018" name="Sci. Rep.">
        <title>Genomic signatures of local adaptation to the degree of environmental predictability in rotifers.</title>
        <authorList>
            <person name="Franch-Gras L."/>
            <person name="Hahn C."/>
            <person name="Garcia-Roger E.M."/>
            <person name="Carmona M.J."/>
            <person name="Serra M."/>
            <person name="Gomez A."/>
        </authorList>
    </citation>
    <scope>NUCLEOTIDE SEQUENCE [LARGE SCALE GENOMIC DNA]</scope>
    <source>
        <strain evidence="2">HYR1</strain>
    </source>
</reference>
<evidence type="ECO:0000313" key="3">
    <source>
        <dbReference type="Proteomes" id="UP000276133"/>
    </source>
</evidence>
<evidence type="ECO:0000256" key="1">
    <source>
        <dbReference type="SAM" id="Phobius"/>
    </source>
</evidence>
<comment type="caution">
    <text evidence="2">The sequence shown here is derived from an EMBL/GenBank/DDBJ whole genome shotgun (WGS) entry which is preliminary data.</text>
</comment>
<organism evidence="2 3">
    <name type="scientific">Brachionus plicatilis</name>
    <name type="common">Marine rotifer</name>
    <name type="synonym">Brachionus muelleri</name>
    <dbReference type="NCBI Taxonomy" id="10195"/>
    <lineage>
        <taxon>Eukaryota</taxon>
        <taxon>Metazoa</taxon>
        <taxon>Spiralia</taxon>
        <taxon>Gnathifera</taxon>
        <taxon>Rotifera</taxon>
        <taxon>Eurotatoria</taxon>
        <taxon>Monogononta</taxon>
        <taxon>Pseudotrocha</taxon>
        <taxon>Ploima</taxon>
        <taxon>Brachionidae</taxon>
        <taxon>Brachionus</taxon>
    </lineage>
</organism>
<accession>A0A3M7PNZ7</accession>
<feature type="transmembrane region" description="Helical" evidence="1">
    <location>
        <begin position="32"/>
        <end position="51"/>
    </location>
</feature>
<evidence type="ECO:0000313" key="2">
    <source>
        <dbReference type="EMBL" id="RNA00475.1"/>
    </source>
</evidence>
<dbReference type="AlphaFoldDB" id="A0A3M7PNZ7"/>
<proteinExistence type="predicted"/>
<keyword evidence="1" id="KW-1133">Transmembrane helix</keyword>
<protein>
    <submittedName>
        <fullName evidence="2">Uncharacterized protein</fullName>
    </submittedName>
</protein>
<name>A0A3M7PNZ7_BRAPC</name>
<keyword evidence="1" id="KW-0472">Membrane</keyword>